<evidence type="ECO:0000313" key="2">
    <source>
        <dbReference type="Proteomes" id="UP001177260"/>
    </source>
</evidence>
<organism evidence="1 2">
    <name type="scientific">Aspergillus melleus</name>
    <dbReference type="NCBI Taxonomy" id="138277"/>
    <lineage>
        <taxon>Eukaryota</taxon>
        <taxon>Fungi</taxon>
        <taxon>Dikarya</taxon>
        <taxon>Ascomycota</taxon>
        <taxon>Pezizomycotina</taxon>
        <taxon>Eurotiomycetes</taxon>
        <taxon>Eurotiomycetidae</taxon>
        <taxon>Eurotiales</taxon>
        <taxon>Aspergillaceae</taxon>
        <taxon>Aspergillus</taxon>
        <taxon>Aspergillus subgen. Circumdati</taxon>
    </lineage>
</organism>
<keyword evidence="2" id="KW-1185">Reference proteome</keyword>
<name>A0ACC3AMS5_9EURO</name>
<sequence>MDPQRQNISLTSSERKRLRDRKAQQTLRDKRESRIRNLEERVSFCERHHGNIETQQANQNVPTQTEKLYYENEKLRARLESLRSVLHSWDDEDDDGQSAPRERRRRRPGIGATGPLLPPNRIFTPAENSQPGMPIPATTAVAPHETILGILPSATPIWSLVPVNTNTSLVCSWISRPDLITTCPLQPSPLALLYGTRRNWLADEIHRSIRLRAIRDSECLAVAWLAYNYSKWRVSPSPAAFARLVSFQHPTLAQLQHDHPVGIDLLPWPQLRSNLAQSWHRYDYTELTSYLSCCMKVRWPWGQEILERDESDELQISQEFLDVFTKESGWGLTPEFISKYPELLEGMNAESLRFQITVGQPD</sequence>
<evidence type="ECO:0000313" key="1">
    <source>
        <dbReference type="EMBL" id="KAK1138758.1"/>
    </source>
</evidence>
<comment type="caution">
    <text evidence="1">The sequence shown here is derived from an EMBL/GenBank/DDBJ whole genome shotgun (WGS) entry which is preliminary data.</text>
</comment>
<gene>
    <name evidence="1" type="ORF">N8T08_002023</name>
</gene>
<reference evidence="1 2" key="1">
    <citation type="journal article" date="2023" name="ACS Omega">
        <title>Identification of the Neoaspergillic Acid Biosynthesis Gene Cluster by Establishing an In Vitro CRISPR-Ribonucleoprotein Genetic System in Aspergillus melleus.</title>
        <authorList>
            <person name="Yuan B."/>
            <person name="Grau M.F."/>
            <person name="Murata R.M."/>
            <person name="Torok T."/>
            <person name="Venkateswaran K."/>
            <person name="Stajich J.E."/>
            <person name="Wang C.C.C."/>
        </authorList>
    </citation>
    <scope>NUCLEOTIDE SEQUENCE [LARGE SCALE GENOMIC DNA]</scope>
    <source>
        <strain evidence="1 2">IMV 1140</strain>
    </source>
</reference>
<protein>
    <submittedName>
        <fullName evidence="1">Uncharacterized protein</fullName>
    </submittedName>
</protein>
<accession>A0ACC3AMS5</accession>
<dbReference type="EMBL" id="JAOPJF010000131">
    <property type="protein sequence ID" value="KAK1138758.1"/>
    <property type="molecule type" value="Genomic_DNA"/>
</dbReference>
<dbReference type="Proteomes" id="UP001177260">
    <property type="component" value="Unassembled WGS sequence"/>
</dbReference>
<proteinExistence type="predicted"/>